<evidence type="ECO:0000256" key="9">
    <source>
        <dbReference type="ARBA" id="ARBA00022737"/>
    </source>
</evidence>
<keyword evidence="6" id="KW-0963">Cytoplasm</keyword>
<evidence type="ECO:0000256" key="2">
    <source>
        <dbReference type="ARBA" id="ARBA00004186"/>
    </source>
</evidence>
<comment type="similarity">
    <text evidence="4">Belongs to the APC5 family.</text>
</comment>
<comment type="function">
    <text evidence="17">Component of the anaphase promoting complex/cyclosome (APC/C), a cell cycle-regulated E3 ubiquitin ligase that controls progression through mitosis and the G1 phase of the cell cycle. The APC/C complex acts by mediating ubiquitination and subsequent degradation of target proteins: it mainly mediates the formation of 'Lys-11'-linked polyubiquitin chains and, to a lower extent, the formation of 'Lys-48'- and 'Lys-63'-linked polyubiquitin chains. The APC/C complex catalyzes assembly of branched 'Lys-11'-/'Lys-48'-linked branched ubiquitin chains on target proteins.</text>
</comment>
<dbReference type="GO" id="GO:0031145">
    <property type="term" value="P:anaphase-promoting complex-dependent catabolic process"/>
    <property type="evidence" value="ECO:0007669"/>
    <property type="project" value="TreeGrafter"/>
</dbReference>
<evidence type="ECO:0000313" key="21">
    <source>
        <dbReference type="Proteomes" id="UP001321473"/>
    </source>
</evidence>
<evidence type="ECO:0000256" key="8">
    <source>
        <dbReference type="ARBA" id="ARBA00022618"/>
    </source>
</evidence>
<evidence type="ECO:0000313" key="20">
    <source>
        <dbReference type="EMBL" id="KAK8787280.1"/>
    </source>
</evidence>
<dbReference type="GO" id="GO:0005819">
    <property type="term" value="C:spindle"/>
    <property type="evidence" value="ECO:0007669"/>
    <property type="project" value="UniProtKB-SubCell"/>
</dbReference>
<evidence type="ECO:0000256" key="1">
    <source>
        <dbReference type="ARBA" id="ARBA00004123"/>
    </source>
</evidence>
<dbReference type="GO" id="GO:0045842">
    <property type="term" value="P:positive regulation of mitotic metaphase/anaphase transition"/>
    <property type="evidence" value="ECO:0007669"/>
    <property type="project" value="TreeGrafter"/>
</dbReference>
<evidence type="ECO:0000256" key="12">
    <source>
        <dbReference type="ARBA" id="ARBA00022803"/>
    </source>
</evidence>
<evidence type="ECO:0000259" key="18">
    <source>
        <dbReference type="Pfam" id="PF12862"/>
    </source>
</evidence>
<dbReference type="GO" id="GO:0005680">
    <property type="term" value="C:anaphase-promoting complex"/>
    <property type="evidence" value="ECO:0007669"/>
    <property type="project" value="InterPro"/>
</dbReference>
<dbReference type="InterPro" id="IPR048968">
    <property type="entry name" value="Apc5_N"/>
</dbReference>
<comment type="pathway">
    <text evidence="3">Protein modification; protein ubiquitination.</text>
</comment>
<gene>
    <name evidence="20" type="ORF">V5799_022946</name>
</gene>
<evidence type="ECO:0000256" key="3">
    <source>
        <dbReference type="ARBA" id="ARBA00004906"/>
    </source>
</evidence>
<comment type="caution">
    <text evidence="20">The sequence shown here is derived from an EMBL/GenBank/DDBJ whole genome shotgun (WGS) entry which is preliminary data.</text>
</comment>
<dbReference type="PANTHER" id="PTHR12830:SF9">
    <property type="entry name" value="ANAPHASE-PROMOTING COMPLEX SUBUNIT 5"/>
    <property type="match status" value="1"/>
</dbReference>
<proteinExistence type="inferred from homology"/>
<dbReference type="CDD" id="cd16270">
    <property type="entry name" value="Apc5_N"/>
    <property type="match status" value="1"/>
</dbReference>
<keyword evidence="14" id="KW-0539">Nucleus</keyword>
<dbReference type="InterPro" id="IPR026000">
    <property type="entry name" value="Apc5_dom"/>
</dbReference>
<dbReference type="EMBL" id="JARKHS020001962">
    <property type="protein sequence ID" value="KAK8787280.1"/>
    <property type="molecule type" value="Genomic_DNA"/>
</dbReference>
<evidence type="ECO:0000256" key="17">
    <source>
        <dbReference type="ARBA" id="ARBA00045696"/>
    </source>
</evidence>
<keyword evidence="11" id="KW-0833">Ubl conjugation pathway</keyword>
<keyword evidence="7" id="KW-0597">Phosphoprotein</keyword>
<protein>
    <recommendedName>
        <fullName evidence="5">Anaphase-promoting complex subunit 5</fullName>
    </recommendedName>
    <alternativeName>
        <fullName evidence="16">Cyclosome subunit 5</fullName>
    </alternativeName>
</protein>
<dbReference type="PANTHER" id="PTHR12830">
    <property type="entry name" value="ANAPHASE-PROMOTING COMPLEX SUBUNIT 5"/>
    <property type="match status" value="1"/>
</dbReference>
<keyword evidence="9" id="KW-0677">Repeat</keyword>
<evidence type="ECO:0000256" key="5">
    <source>
        <dbReference type="ARBA" id="ARBA00016066"/>
    </source>
</evidence>
<keyword evidence="12" id="KW-0802">TPR repeat</keyword>
<evidence type="ECO:0000256" key="10">
    <source>
        <dbReference type="ARBA" id="ARBA00022776"/>
    </source>
</evidence>
<evidence type="ECO:0000256" key="7">
    <source>
        <dbReference type="ARBA" id="ARBA00022553"/>
    </source>
</evidence>
<evidence type="ECO:0000256" key="4">
    <source>
        <dbReference type="ARBA" id="ARBA00007450"/>
    </source>
</evidence>
<dbReference type="SUPFAM" id="SSF48452">
    <property type="entry name" value="TPR-like"/>
    <property type="match status" value="2"/>
</dbReference>
<dbReference type="Pfam" id="PF21371">
    <property type="entry name" value="Apc5_N"/>
    <property type="match status" value="1"/>
</dbReference>
<keyword evidence="15" id="KW-0131">Cell cycle</keyword>
<evidence type="ECO:0000256" key="14">
    <source>
        <dbReference type="ARBA" id="ARBA00023242"/>
    </source>
</evidence>
<sequence>MPSLNVDGGLWMSAQPSSPPKDAITGHKLALLVLVSEYCRVKTRRHAEPNEEPWTHSSQQCRDFAILSLKLLQSPDIAFSELLATLRSVLHPRTLDLFSRELSTIRDSGVAGIMDYVPNLDDLLTDPVADGHAVLHKSSVLGLFVRRMLLALDKLNFSGLVKVHKDFSAYFDEGMRGFETAPAGTARPAATQRQADLFVAQQVMLMQLNEKAALAPPQLQLRINELLTGNKDLAEAHYLSFLNCLTVREYSGADDSLRRHFDRTLPAASETSTKGAEDSTRNLRYASFNLARLHSRMGHRGEALLALREAVTLAQDCTDTSFLQHALAFLCRLQGNRCDPSQLRCLVTRASELCLFSVASFGIQALARVEADLGCTPSLIFELLGKSDLLNCQNSLSELAGTALAQRSAQWACYGFHSLSQLQSQWLLHASRGDPMRASGVQPVGEVAALALRNLAVGLTQQGHHTSANTVLRFAKSLFPLYSDSFQILKLCQLVIGFNAALYQADWPLVEKLASAIRILDRNEGDLCRARSLLWQGHFTAALELVDALFKECSNGEKGFESCLTHFEGRLYHLKAEIFIEAAQPMLAIPVLCKGIMHAETHQLVYNRSMLFMLMAEVQFQIGLPGHASTLLDEVVTLVLSHGSFADVGQLYLLLAKCAFSSRGEQAASEAIKLAALALDKFTKMHLKKGIREAAYWLALICDAVGLEEQRNAAARQFRQVDEEMAEKLLYVV</sequence>
<keyword evidence="21" id="KW-1185">Reference proteome</keyword>
<dbReference type="Pfam" id="PF12862">
    <property type="entry name" value="ANAPC5"/>
    <property type="match status" value="1"/>
</dbReference>
<comment type="subcellular location">
    <subcellularLocation>
        <location evidence="2">Cytoplasm</location>
        <location evidence="2">Cytoskeleton</location>
        <location evidence="2">Spindle</location>
    </subcellularLocation>
    <subcellularLocation>
        <location evidence="1">Nucleus</location>
    </subcellularLocation>
</comment>
<keyword evidence="10" id="KW-0498">Mitosis</keyword>
<feature type="domain" description="Anaphase-promoting complex subunit 5" evidence="18">
    <location>
        <begin position="237"/>
        <end position="336"/>
    </location>
</feature>
<dbReference type="InterPro" id="IPR037679">
    <property type="entry name" value="Apc5"/>
</dbReference>
<keyword evidence="13" id="KW-0206">Cytoskeleton</keyword>
<evidence type="ECO:0000256" key="15">
    <source>
        <dbReference type="ARBA" id="ARBA00023306"/>
    </source>
</evidence>
<evidence type="ECO:0000256" key="11">
    <source>
        <dbReference type="ARBA" id="ARBA00022786"/>
    </source>
</evidence>
<name>A0AAQ4FJB3_AMBAM</name>
<evidence type="ECO:0000256" key="6">
    <source>
        <dbReference type="ARBA" id="ARBA00022490"/>
    </source>
</evidence>
<accession>A0AAQ4FJB3</accession>
<keyword evidence="8" id="KW-0132">Cell division</keyword>
<organism evidence="20 21">
    <name type="scientific">Amblyomma americanum</name>
    <name type="common">Lone star tick</name>
    <dbReference type="NCBI Taxonomy" id="6943"/>
    <lineage>
        <taxon>Eukaryota</taxon>
        <taxon>Metazoa</taxon>
        <taxon>Ecdysozoa</taxon>
        <taxon>Arthropoda</taxon>
        <taxon>Chelicerata</taxon>
        <taxon>Arachnida</taxon>
        <taxon>Acari</taxon>
        <taxon>Parasitiformes</taxon>
        <taxon>Ixodida</taxon>
        <taxon>Ixodoidea</taxon>
        <taxon>Ixodidae</taxon>
        <taxon>Amblyomminae</taxon>
        <taxon>Amblyomma</taxon>
    </lineage>
</organism>
<dbReference type="AlphaFoldDB" id="A0AAQ4FJB3"/>
<dbReference type="Proteomes" id="UP001321473">
    <property type="component" value="Unassembled WGS sequence"/>
</dbReference>
<dbReference type="InterPro" id="IPR011990">
    <property type="entry name" value="TPR-like_helical_dom_sf"/>
</dbReference>
<evidence type="ECO:0000259" key="19">
    <source>
        <dbReference type="Pfam" id="PF21371"/>
    </source>
</evidence>
<feature type="domain" description="Anaphase-promoting complex subunit 5 N-terminal" evidence="19">
    <location>
        <begin position="25"/>
        <end position="173"/>
    </location>
</feature>
<evidence type="ECO:0000256" key="16">
    <source>
        <dbReference type="ARBA" id="ARBA00031069"/>
    </source>
</evidence>
<dbReference type="GO" id="GO:0070979">
    <property type="term" value="P:protein K11-linked ubiquitination"/>
    <property type="evidence" value="ECO:0007669"/>
    <property type="project" value="TreeGrafter"/>
</dbReference>
<dbReference type="GO" id="GO:0051301">
    <property type="term" value="P:cell division"/>
    <property type="evidence" value="ECO:0007669"/>
    <property type="project" value="UniProtKB-KW"/>
</dbReference>
<evidence type="ECO:0000256" key="13">
    <source>
        <dbReference type="ARBA" id="ARBA00023212"/>
    </source>
</evidence>
<reference evidence="20 21" key="1">
    <citation type="journal article" date="2023" name="Arcadia Sci">
        <title>De novo assembly of a long-read Amblyomma americanum tick genome.</title>
        <authorList>
            <person name="Chou S."/>
            <person name="Poskanzer K.E."/>
            <person name="Rollins M."/>
            <person name="Thuy-Boun P.S."/>
        </authorList>
    </citation>
    <scope>NUCLEOTIDE SEQUENCE [LARGE SCALE GENOMIC DNA]</scope>
    <source>
        <strain evidence="20">F_SG_1</strain>
        <tissue evidence="20">Salivary glands</tissue>
    </source>
</reference>